<gene>
    <name evidence="10" type="ORF">CBOVIS_LOCUS8964</name>
</gene>
<evidence type="ECO:0000313" key="11">
    <source>
        <dbReference type="Proteomes" id="UP000494206"/>
    </source>
</evidence>
<keyword evidence="5 8" id="KW-0811">Translocation</keyword>
<dbReference type="InterPro" id="IPR050673">
    <property type="entry name" value="Mito_inner_translocase_sub"/>
</dbReference>
<comment type="subunit">
    <text evidence="8">Heterohexamer.</text>
</comment>
<keyword evidence="3" id="KW-0862">Zinc</keyword>
<evidence type="ECO:0000256" key="5">
    <source>
        <dbReference type="ARBA" id="ARBA00023010"/>
    </source>
</evidence>
<keyword evidence="4 8" id="KW-0653">Protein transport</keyword>
<keyword evidence="8" id="KW-0143">Chaperone</keyword>
<organism evidence="10 11">
    <name type="scientific">Caenorhabditis bovis</name>
    <dbReference type="NCBI Taxonomy" id="2654633"/>
    <lineage>
        <taxon>Eukaryota</taxon>
        <taxon>Metazoa</taxon>
        <taxon>Ecdysozoa</taxon>
        <taxon>Nematoda</taxon>
        <taxon>Chromadorea</taxon>
        <taxon>Rhabditida</taxon>
        <taxon>Rhabditina</taxon>
        <taxon>Rhabditomorpha</taxon>
        <taxon>Rhabditoidea</taxon>
        <taxon>Rhabditidae</taxon>
        <taxon>Peloderinae</taxon>
        <taxon>Caenorhabditis</taxon>
    </lineage>
</organism>
<comment type="domain">
    <text evidence="8">The twin CX3C motif contains 4 conserved Cys residues that form 2 disulfide bonds in the mitochondrial intermembrane space.</text>
</comment>
<dbReference type="GO" id="GO:0005743">
    <property type="term" value="C:mitochondrial inner membrane"/>
    <property type="evidence" value="ECO:0007669"/>
    <property type="project" value="UniProtKB-SubCell"/>
</dbReference>
<dbReference type="PANTHER" id="PTHR13172">
    <property type="entry name" value="MITOCHONDRIAL IMPORT INNER MEMBRANE TRANSLOCASE SUBUNIT TIM9B"/>
    <property type="match status" value="1"/>
</dbReference>
<dbReference type="Gene3D" id="1.10.287.810">
    <property type="entry name" value="Mitochondrial import inner membrane translocase subunit tim13 like domains"/>
    <property type="match status" value="1"/>
</dbReference>
<evidence type="ECO:0000256" key="1">
    <source>
        <dbReference type="ARBA" id="ARBA00022448"/>
    </source>
</evidence>
<protein>
    <recommendedName>
        <fullName evidence="8">Mitochondrial import inner membrane translocase subunit</fullName>
    </recommendedName>
</protein>
<feature type="domain" description="Tim10-like" evidence="9">
    <location>
        <begin position="3"/>
        <end position="61"/>
    </location>
</feature>
<name>A0A8S1ETD7_9PELO</name>
<dbReference type="GO" id="GO:0046872">
    <property type="term" value="F:metal ion binding"/>
    <property type="evidence" value="ECO:0007669"/>
    <property type="project" value="UniProtKB-KW"/>
</dbReference>
<keyword evidence="7 8" id="KW-1015">Disulfide bond</keyword>
<keyword evidence="1 8" id="KW-0813">Transport</keyword>
<dbReference type="GO" id="GO:0015031">
    <property type="term" value="P:protein transport"/>
    <property type="evidence" value="ECO:0007669"/>
    <property type="project" value="UniProtKB-KW"/>
</dbReference>
<dbReference type="EMBL" id="CADEPM010000005">
    <property type="protein sequence ID" value="CAB3406970.1"/>
    <property type="molecule type" value="Genomic_DNA"/>
</dbReference>
<evidence type="ECO:0000259" key="9">
    <source>
        <dbReference type="Pfam" id="PF02953"/>
    </source>
</evidence>
<evidence type="ECO:0000256" key="4">
    <source>
        <dbReference type="ARBA" id="ARBA00022927"/>
    </source>
</evidence>
<keyword evidence="6 8" id="KW-0496">Mitochondrion</keyword>
<proteinExistence type="inferred from homology"/>
<keyword evidence="2" id="KW-0479">Metal-binding</keyword>
<reference evidence="10 11" key="1">
    <citation type="submission" date="2020-04" db="EMBL/GenBank/DDBJ databases">
        <authorList>
            <person name="Laetsch R D."/>
            <person name="Stevens L."/>
            <person name="Kumar S."/>
            <person name="Blaxter L. M."/>
        </authorList>
    </citation>
    <scope>NUCLEOTIDE SEQUENCE [LARGE SCALE GENOMIC DNA]</scope>
</reference>
<comment type="similarity">
    <text evidence="8">Belongs to the small Tim family.</text>
</comment>
<dbReference type="OrthoDB" id="1551503at2759"/>
<keyword evidence="8" id="KW-0472">Membrane</keyword>
<comment type="function">
    <text evidence="8">Mitochondrial intermembrane chaperone that participates in the import and insertion of some multi-pass transmembrane proteins into the mitochondrial inner membrane. Also required for the transfer of beta-barrel precursors from the TOM complex to the sorting and assembly machinery (SAM complex) of the outer membrane. Acts as a chaperone-like protein that protects the hydrophobic precursors from aggregation and guide them through the mitochondrial intermembrane space.</text>
</comment>
<sequence>MNIIQNVQQLKEFLSVYNTLTERCFNFCIRDYTNPKLTNEEDSCVNQCITKQLLVNRRFMLVFGDQAPKVLFKQGEPSPTEAVLQPQTPVADNLQ</sequence>
<keyword evidence="8" id="KW-0999">Mitochondrion inner membrane</keyword>
<dbReference type="InterPro" id="IPR035427">
    <property type="entry name" value="Tim10-like_dom_sf"/>
</dbReference>
<comment type="caution">
    <text evidence="10">The sequence shown here is derived from an EMBL/GenBank/DDBJ whole genome shotgun (WGS) entry which is preliminary data.</text>
</comment>
<keyword evidence="11" id="KW-1185">Reference proteome</keyword>
<evidence type="ECO:0000256" key="3">
    <source>
        <dbReference type="ARBA" id="ARBA00022833"/>
    </source>
</evidence>
<dbReference type="AlphaFoldDB" id="A0A8S1ETD7"/>
<accession>A0A8S1ETD7</accession>
<dbReference type="Proteomes" id="UP000494206">
    <property type="component" value="Unassembled WGS sequence"/>
</dbReference>
<evidence type="ECO:0000256" key="6">
    <source>
        <dbReference type="ARBA" id="ARBA00023128"/>
    </source>
</evidence>
<comment type="subcellular location">
    <subcellularLocation>
        <location evidence="8">Mitochondrion inner membrane</location>
        <topology evidence="8">Peripheral membrane protein</topology>
        <orientation evidence="8">Intermembrane side</orientation>
    </subcellularLocation>
</comment>
<dbReference type="SUPFAM" id="SSF144122">
    <property type="entry name" value="Tim10-like"/>
    <property type="match status" value="1"/>
</dbReference>
<evidence type="ECO:0000256" key="8">
    <source>
        <dbReference type="RuleBase" id="RU367043"/>
    </source>
</evidence>
<evidence type="ECO:0000313" key="10">
    <source>
        <dbReference type="EMBL" id="CAB3406970.1"/>
    </source>
</evidence>
<dbReference type="Pfam" id="PF02953">
    <property type="entry name" value="zf-Tim10_DDP"/>
    <property type="match status" value="1"/>
</dbReference>
<evidence type="ECO:0000256" key="7">
    <source>
        <dbReference type="ARBA" id="ARBA00023157"/>
    </source>
</evidence>
<dbReference type="InterPro" id="IPR004217">
    <property type="entry name" value="Tim10-like"/>
</dbReference>
<evidence type="ECO:0000256" key="2">
    <source>
        <dbReference type="ARBA" id="ARBA00022723"/>
    </source>
</evidence>